<dbReference type="AlphaFoldDB" id="A0A4R5Q900"/>
<evidence type="ECO:0000313" key="1">
    <source>
        <dbReference type="EMBL" id="TDH59009.1"/>
    </source>
</evidence>
<keyword evidence="2" id="KW-1185">Reference proteome</keyword>
<gene>
    <name evidence="1" type="ORF">E2C06_29640</name>
</gene>
<organism evidence="1 2">
    <name type="scientific">Dankookia rubra</name>
    <dbReference type="NCBI Taxonomy" id="1442381"/>
    <lineage>
        <taxon>Bacteria</taxon>
        <taxon>Pseudomonadati</taxon>
        <taxon>Pseudomonadota</taxon>
        <taxon>Alphaproteobacteria</taxon>
        <taxon>Acetobacterales</taxon>
        <taxon>Roseomonadaceae</taxon>
        <taxon>Dankookia</taxon>
    </lineage>
</organism>
<sequence length="63" mass="6748">MSMATSITVQVPLAIRHRPGRKTVVMPVEEGATAVAMRASRHSAPSSAFAVARLRRHGLATRP</sequence>
<proteinExistence type="predicted"/>
<name>A0A4R5Q900_9PROT</name>
<accession>A0A4R5Q900</accession>
<reference evidence="1 2" key="1">
    <citation type="journal article" date="2016" name="J. Microbiol.">
        <title>Dankookia rubra gen. nov., sp. nov., an alphaproteobacterium isolated from sediment of a shallow stream.</title>
        <authorList>
            <person name="Kim W.H."/>
            <person name="Kim D.H."/>
            <person name="Kang K."/>
            <person name="Ahn T.Y."/>
        </authorList>
    </citation>
    <scope>NUCLEOTIDE SEQUENCE [LARGE SCALE GENOMIC DNA]</scope>
    <source>
        <strain evidence="1 2">JCM30602</strain>
    </source>
</reference>
<evidence type="ECO:0000313" key="2">
    <source>
        <dbReference type="Proteomes" id="UP000295096"/>
    </source>
</evidence>
<dbReference type="Proteomes" id="UP000295096">
    <property type="component" value="Unassembled WGS sequence"/>
</dbReference>
<protein>
    <submittedName>
        <fullName evidence="1">Uncharacterized protein</fullName>
    </submittedName>
</protein>
<dbReference type="EMBL" id="SMSJ01000085">
    <property type="protein sequence ID" value="TDH59009.1"/>
    <property type="molecule type" value="Genomic_DNA"/>
</dbReference>
<comment type="caution">
    <text evidence="1">The sequence shown here is derived from an EMBL/GenBank/DDBJ whole genome shotgun (WGS) entry which is preliminary data.</text>
</comment>